<evidence type="ECO:0000313" key="3">
    <source>
        <dbReference type="Proteomes" id="UP001528411"/>
    </source>
</evidence>
<dbReference type="Pfam" id="PF00550">
    <property type="entry name" value="PP-binding"/>
    <property type="match status" value="1"/>
</dbReference>
<dbReference type="InterPro" id="IPR009081">
    <property type="entry name" value="PP-bd_ACP"/>
</dbReference>
<protein>
    <submittedName>
        <fullName evidence="2">Acyl carrier protein</fullName>
    </submittedName>
</protein>
<evidence type="ECO:0000313" key="2">
    <source>
        <dbReference type="EMBL" id="MDC2888294.1"/>
    </source>
</evidence>
<keyword evidence="3" id="KW-1185">Reference proteome</keyword>
<sequence length="79" mass="8983">MNIKQKVTDIILQQNSDAHIESEADYQLTFAQIGLDSLDSMTVILKVNKEFKIEISDDKMEELNTINSLIVEIEKQTAV</sequence>
<organism evidence="2 3">
    <name type="scientific">Psychrosphaera algicola</name>
    <dbReference type="NCBI Taxonomy" id="3023714"/>
    <lineage>
        <taxon>Bacteria</taxon>
        <taxon>Pseudomonadati</taxon>
        <taxon>Pseudomonadota</taxon>
        <taxon>Gammaproteobacteria</taxon>
        <taxon>Alteromonadales</taxon>
        <taxon>Pseudoalteromonadaceae</taxon>
        <taxon>Psychrosphaera</taxon>
    </lineage>
</organism>
<name>A0ABT5FB81_9GAMM</name>
<comment type="caution">
    <text evidence="2">The sequence shown here is derived from an EMBL/GenBank/DDBJ whole genome shotgun (WGS) entry which is preliminary data.</text>
</comment>
<feature type="domain" description="Carrier" evidence="1">
    <location>
        <begin position="1"/>
        <end position="77"/>
    </location>
</feature>
<evidence type="ECO:0000259" key="1">
    <source>
        <dbReference type="PROSITE" id="PS50075"/>
    </source>
</evidence>
<reference evidence="2 3" key="1">
    <citation type="submission" date="2023-01" db="EMBL/GenBank/DDBJ databases">
        <title>Psychrosphaera sp. nov., isolated from marine algae.</title>
        <authorList>
            <person name="Bayburt H."/>
            <person name="Choi B.J."/>
            <person name="Kim J.M."/>
            <person name="Choi D.G."/>
            <person name="Jeon C.O."/>
        </authorList>
    </citation>
    <scope>NUCLEOTIDE SEQUENCE [LARGE SCALE GENOMIC DNA]</scope>
    <source>
        <strain evidence="2 3">G1-22</strain>
    </source>
</reference>
<dbReference type="EMBL" id="JAQOMS010000002">
    <property type="protein sequence ID" value="MDC2888294.1"/>
    <property type="molecule type" value="Genomic_DNA"/>
</dbReference>
<proteinExistence type="predicted"/>
<dbReference type="RefSeq" id="WP_215962149.1">
    <property type="nucleotide sequence ID" value="NZ_JAQOMS010000002.1"/>
</dbReference>
<dbReference type="PROSITE" id="PS50075">
    <property type="entry name" value="CARRIER"/>
    <property type="match status" value="1"/>
</dbReference>
<gene>
    <name evidence="2" type="ORF">PN838_05240</name>
</gene>
<dbReference type="Proteomes" id="UP001528411">
    <property type="component" value="Unassembled WGS sequence"/>
</dbReference>
<accession>A0ABT5FB81</accession>